<accession>A0A8T0WBH7</accession>
<dbReference type="Pfam" id="PF03478">
    <property type="entry name" value="Beta-prop_KIB1-4"/>
    <property type="match status" value="1"/>
</dbReference>
<dbReference type="Pfam" id="PF00646">
    <property type="entry name" value="F-box"/>
    <property type="match status" value="1"/>
</dbReference>
<protein>
    <recommendedName>
        <fullName evidence="5">F-box domain-containing protein</fullName>
    </recommendedName>
</protein>
<evidence type="ECO:0000259" key="2">
    <source>
        <dbReference type="Pfam" id="PF03478"/>
    </source>
</evidence>
<dbReference type="Proteomes" id="UP000823388">
    <property type="component" value="Chromosome 2K"/>
</dbReference>
<dbReference type="EMBL" id="CM029039">
    <property type="protein sequence ID" value="KAG2642744.1"/>
    <property type="molecule type" value="Genomic_DNA"/>
</dbReference>
<dbReference type="AlphaFoldDB" id="A0A8T0WBH7"/>
<keyword evidence="4" id="KW-1185">Reference proteome</keyword>
<name>A0A8T0WBH7_PANVG</name>
<dbReference type="SUPFAM" id="SSF81383">
    <property type="entry name" value="F-box domain"/>
    <property type="match status" value="1"/>
</dbReference>
<organism evidence="3 4">
    <name type="scientific">Panicum virgatum</name>
    <name type="common">Blackwell switchgrass</name>
    <dbReference type="NCBI Taxonomy" id="38727"/>
    <lineage>
        <taxon>Eukaryota</taxon>
        <taxon>Viridiplantae</taxon>
        <taxon>Streptophyta</taxon>
        <taxon>Embryophyta</taxon>
        <taxon>Tracheophyta</taxon>
        <taxon>Spermatophyta</taxon>
        <taxon>Magnoliopsida</taxon>
        <taxon>Liliopsida</taxon>
        <taxon>Poales</taxon>
        <taxon>Poaceae</taxon>
        <taxon>PACMAD clade</taxon>
        <taxon>Panicoideae</taxon>
        <taxon>Panicodae</taxon>
        <taxon>Paniceae</taxon>
        <taxon>Panicinae</taxon>
        <taxon>Panicum</taxon>
        <taxon>Panicum sect. Hiantes</taxon>
    </lineage>
</organism>
<evidence type="ECO:0008006" key="5">
    <source>
        <dbReference type="Google" id="ProtNLM"/>
    </source>
</evidence>
<dbReference type="Gene3D" id="1.20.1280.50">
    <property type="match status" value="1"/>
</dbReference>
<sequence>MERDWANLPSELLEEIAGRLLTIDVLEYLRFRSACKPWRKYTDDPSLLGGGLDPRLRPHNWIAVPHCASPSRRRLINIRTGARAEVDRPELSTHRCFGVVDGLLVLHDEASGAVRLLNPLTGALAHFPAITDVRDTRPTPAQTLEAFSRGPLTEEEVRAVMRTTPKVHAPYPSAINGAAIDDSTSPPTLVLALRRQVRRIICAKPGDQHWVAVHFGEQQEPFFNADGEILFHTLLSFRGHCYVATYRGDVMRDWLT</sequence>
<dbReference type="InterPro" id="IPR036047">
    <property type="entry name" value="F-box-like_dom_sf"/>
</dbReference>
<dbReference type="InterPro" id="IPR005174">
    <property type="entry name" value="KIB1-4_b-propeller"/>
</dbReference>
<proteinExistence type="predicted"/>
<comment type="caution">
    <text evidence="3">The sequence shown here is derived from an EMBL/GenBank/DDBJ whole genome shotgun (WGS) entry which is preliminary data.</text>
</comment>
<evidence type="ECO:0000259" key="1">
    <source>
        <dbReference type="Pfam" id="PF00646"/>
    </source>
</evidence>
<feature type="domain" description="KIB1-4 beta-propeller" evidence="2">
    <location>
        <begin position="84"/>
        <end position="250"/>
    </location>
</feature>
<evidence type="ECO:0000313" key="3">
    <source>
        <dbReference type="EMBL" id="KAG2642744.1"/>
    </source>
</evidence>
<feature type="domain" description="F-box" evidence="1">
    <location>
        <begin position="5"/>
        <end position="47"/>
    </location>
</feature>
<evidence type="ECO:0000313" key="4">
    <source>
        <dbReference type="Proteomes" id="UP000823388"/>
    </source>
</evidence>
<dbReference type="PANTHER" id="PTHR33165">
    <property type="entry name" value="F-BOX DOMAIN CONTAINING PROTEIN-LIKE-RELATED"/>
    <property type="match status" value="1"/>
</dbReference>
<reference evidence="3" key="1">
    <citation type="submission" date="2020-05" db="EMBL/GenBank/DDBJ databases">
        <title>WGS assembly of Panicum virgatum.</title>
        <authorList>
            <person name="Lovell J.T."/>
            <person name="Jenkins J."/>
            <person name="Shu S."/>
            <person name="Juenger T.E."/>
            <person name="Schmutz J."/>
        </authorList>
    </citation>
    <scope>NUCLEOTIDE SEQUENCE</scope>
    <source>
        <strain evidence="3">AP13</strain>
    </source>
</reference>
<dbReference type="InterPro" id="IPR001810">
    <property type="entry name" value="F-box_dom"/>
</dbReference>
<dbReference type="PANTHER" id="PTHR33165:SF87">
    <property type="entry name" value="DUF295 DOMAIN-CONTAINING PROTEIN"/>
    <property type="match status" value="1"/>
</dbReference>
<gene>
    <name evidence="3" type="ORF">PVAP13_2KG196673</name>
</gene>